<organism evidence="1">
    <name type="scientific">gamma proteobacterium D250</name>
    <dbReference type="NCBI Taxonomy" id="649546"/>
    <lineage>
        <taxon>Bacteria</taxon>
        <taxon>Pseudomonadati</taxon>
        <taxon>Pseudomonadota</taxon>
        <taxon>Gammaproteobacteria</taxon>
    </lineage>
</organism>
<keyword evidence="1" id="KW-0503">Monooxygenase</keyword>
<dbReference type="EMBL" id="JX523958">
    <property type="protein sequence ID" value="AFT64183.1"/>
    <property type="molecule type" value="Genomic_DNA"/>
</dbReference>
<name>M4HXD0_9GAMM</name>
<reference evidence="1" key="1">
    <citation type="journal article" date="2013" name="Mar. Drugs">
        <title>Assessing the effectiveness of functional genetic screens for the identification of bioactive metabolites.</title>
        <authorList>
            <person name="Penesyan A."/>
            <person name="Ballestriero F."/>
            <person name="Daim M."/>
            <person name="Kjelleberg S."/>
            <person name="Thomas T."/>
            <person name="Egan S."/>
        </authorList>
    </citation>
    <scope>NUCLEOTIDE SEQUENCE</scope>
    <source>
        <strain evidence="1">D250</strain>
    </source>
</reference>
<accession>M4HXD0</accession>
<dbReference type="GO" id="GO:0004497">
    <property type="term" value="F:monooxygenase activity"/>
    <property type="evidence" value="ECO:0007669"/>
    <property type="project" value="UniProtKB-KW"/>
</dbReference>
<sequence length="94" mass="11063">MAVIFGKVLSMFTDKRKAEADAMQDMAITNYDVLSCSNPIFFMRARYTRYMGQKFPSVYPPDMAEKLYFTSMSYSELRDVQEKQNVWYKIGRVN</sequence>
<keyword evidence="1" id="KW-0560">Oxidoreductase</keyword>
<dbReference type="AlphaFoldDB" id="M4HXD0"/>
<evidence type="ECO:0000313" key="1">
    <source>
        <dbReference type="EMBL" id="AFT64183.1"/>
    </source>
</evidence>
<proteinExistence type="predicted"/>
<protein>
    <submittedName>
        <fullName evidence="1">VioC monooxygenase</fullName>
    </submittedName>
</protein>